<organism evidence="6 7">
    <name type="scientific">Candidatus Bipolaricaulis anaerobius</name>
    <dbReference type="NCBI Taxonomy" id="2026885"/>
    <lineage>
        <taxon>Bacteria</taxon>
        <taxon>Candidatus Bipolaricaulota</taxon>
        <taxon>Candidatus Bipolaricaulia</taxon>
        <taxon>Candidatus Bipolaricaulales</taxon>
        <taxon>Candidatus Bipolaricaulaceae</taxon>
        <taxon>Candidatus Bipolaricaulis</taxon>
    </lineage>
</organism>
<evidence type="ECO:0000259" key="5">
    <source>
        <dbReference type="Pfam" id="PF22780"/>
    </source>
</evidence>
<keyword evidence="3" id="KW-0274">FAD</keyword>
<evidence type="ECO:0000256" key="1">
    <source>
        <dbReference type="ARBA" id="ARBA00001974"/>
    </source>
</evidence>
<accession>A0A2X3MKV9</accession>
<evidence type="ECO:0000313" key="7">
    <source>
        <dbReference type="Proteomes" id="UP000249818"/>
    </source>
</evidence>
<dbReference type="SUPFAM" id="SSF160996">
    <property type="entry name" value="HI0933 insert domain-like"/>
    <property type="match status" value="1"/>
</dbReference>
<dbReference type="Gene3D" id="3.50.50.60">
    <property type="entry name" value="FAD/NAD(P)-binding domain"/>
    <property type="match status" value="1"/>
</dbReference>
<dbReference type="InterPro" id="IPR023166">
    <property type="entry name" value="BaiN-like_dom_sf"/>
</dbReference>
<evidence type="ECO:0000313" key="6">
    <source>
        <dbReference type="EMBL" id="SQD92534.1"/>
    </source>
</evidence>
<dbReference type="Pfam" id="PF22780">
    <property type="entry name" value="HI0933_like_1st"/>
    <property type="match status" value="1"/>
</dbReference>
<dbReference type="EMBL" id="LS483254">
    <property type="protein sequence ID" value="SQD92534.1"/>
    <property type="molecule type" value="Genomic_DNA"/>
</dbReference>
<dbReference type="Gene3D" id="2.40.30.10">
    <property type="entry name" value="Translation factors"/>
    <property type="match status" value="1"/>
</dbReference>
<evidence type="ECO:0000256" key="2">
    <source>
        <dbReference type="ARBA" id="ARBA00022630"/>
    </source>
</evidence>
<dbReference type="SUPFAM" id="SSF51905">
    <property type="entry name" value="FAD/NAD(P)-binding domain"/>
    <property type="match status" value="1"/>
</dbReference>
<dbReference type="Pfam" id="PF03486">
    <property type="entry name" value="HI0933_like"/>
    <property type="match status" value="1"/>
</dbReference>
<evidence type="ECO:0000256" key="3">
    <source>
        <dbReference type="ARBA" id="ARBA00022827"/>
    </source>
</evidence>
<feature type="domain" description="RsdA/BaiN/AoA(So)-like Rossmann fold-like" evidence="4">
    <location>
        <begin position="4"/>
        <end position="419"/>
    </location>
</feature>
<evidence type="ECO:0000259" key="4">
    <source>
        <dbReference type="Pfam" id="PF03486"/>
    </source>
</evidence>
<feature type="domain" description="RsdA/BaiN/AoA(So)-like insert" evidence="5">
    <location>
        <begin position="199"/>
        <end position="340"/>
    </location>
</feature>
<reference evidence="7" key="1">
    <citation type="submission" date="2018-05" db="EMBL/GenBank/DDBJ databases">
        <authorList>
            <person name="Hao L."/>
        </authorList>
    </citation>
    <scope>NUCLEOTIDE SEQUENCE [LARGE SCALE GENOMIC DNA]</scope>
</reference>
<dbReference type="PANTHER" id="PTHR42887">
    <property type="entry name" value="OS12G0638800 PROTEIN"/>
    <property type="match status" value="1"/>
</dbReference>
<dbReference type="KEGG" id="bana:BARAN1_0510"/>
<gene>
    <name evidence="6" type="ORF">BARAN1_0510</name>
</gene>
<dbReference type="RefSeq" id="WP_122030735.1">
    <property type="nucleotide sequence ID" value="NZ_LS483254.1"/>
</dbReference>
<dbReference type="InterPro" id="IPR057661">
    <property type="entry name" value="RsdA/BaiN/AoA(So)_Rossmann"/>
</dbReference>
<protein>
    <submittedName>
        <fullName evidence="6">Uncharacterized protein</fullName>
    </submittedName>
</protein>
<name>A0A2X3MKV9_9BACT</name>
<dbReference type="AlphaFoldDB" id="A0A2X3MKV9"/>
<sequence>MVWDVVVVGGGPAGLFAAVSAAEGGARTIVLERMPTPGRKILASGGGHCNLTHGGEIADFLDHYGGGDRPGAGGRFLRPALYAFSNAALAAYCAERGVPVVEDRDGRVFPASRRAQDVLDLLLREARRERVEIRTGVRARSVEAKRGGFVVRARDRGQPVAGGRTVILSTGGRSYPALGATGDGYRLAASLGHRIVPPHPALAPLIIERDAFAPFAGCAGVSLPGMAVAVVRDGWRKAEARGDVLFTHRGLSGPAVLDLSRHVRPGDELRVPLLPSGGDLPAVAEGLGARIEEHGKRTVVRILHEMGVPERLARSVVVAHGLAPGTRAANLPRGAHRALALSLAGGRTLGHPFPVLALGGWNEALVTRGGVRLSEVDPKTIRSRLVPGLFFAGEILDVDGDTGGYNLQAAFSTGHLAGRNAARIALPHDSPPGAVGPAGRSSA</sequence>
<comment type="cofactor">
    <cofactor evidence="1">
        <name>FAD</name>
        <dbReference type="ChEBI" id="CHEBI:57692"/>
    </cofactor>
</comment>
<keyword evidence="7" id="KW-1185">Reference proteome</keyword>
<dbReference type="Gene3D" id="1.10.8.260">
    <property type="entry name" value="HI0933 insert domain-like"/>
    <property type="match status" value="1"/>
</dbReference>
<dbReference type="InterPro" id="IPR055178">
    <property type="entry name" value="RsdA/BaiN/AoA(So)-like_dom"/>
</dbReference>
<dbReference type="OrthoDB" id="9773233at2"/>
<dbReference type="InterPro" id="IPR036188">
    <property type="entry name" value="FAD/NAD-bd_sf"/>
</dbReference>
<dbReference type="PRINTS" id="PR00368">
    <property type="entry name" value="FADPNR"/>
</dbReference>
<dbReference type="PRINTS" id="PR00411">
    <property type="entry name" value="PNDRDTASEI"/>
</dbReference>
<keyword evidence="2" id="KW-0285">Flavoprotein</keyword>
<dbReference type="InterPro" id="IPR004792">
    <property type="entry name" value="BaiN-like"/>
</dbReference>
<dbReference type="NCBIfam" id="TIGR00275">
    <property type="entry name" value="aminoacetone oxidase family FAD-binding enzyme"/>
    <property type="match status" value="1"/>
</dbReference>
<dbReference type="Proteomes" id="UP000249818">
    <property type="component" value="Chromosome BARAN1"/>
</dbReference>
<proteinExistence type="predicted"/>
<dbReference type="PANTHER" id="PTHR42887:SF2">
    <property type="entry name" value="OS12G0638800 PROTEIN"/>
    <property type="match status" value="1"/>
</dbReference>